<evidence type="ECO:0000313" key="1">
    <source>
        <dbReference type="EMBL" id="EAQ99264.1"/>
    </source>
</evidence>
<evidence type="ECO:0008006" key="3">
    <source>
        <dbReference type="Google" id="ProtNLM"/>
    </source>
</evidence>
<dbReference type="EMBL" id="AAOA02000001">
    <property type="protein sequence ID" value="EAQ99264.1"/>
    <property type="molecule type" value="Genomic_DNA"/>
</dbReference>
<dbReference type="STRING" id="314285.KT71_16381"/>
<gene>
    <name evidence="1" type="ORF">KT71_16381</name>
</gene>
<dbReference type="Pfam" id="PF04315">
    <property type="entry name" value="EpmC"/>
    <property type="match status" value="1"/>
</dbReference>
<dbReference type="AlphaFoldDB" id="A4A3J1"/>
<sequence length="188" mass="20680">MNSAIPSSRGLDAEEIASIFNAQFFEKYKTCLKGGAAEPLYEPAHGDAPAQIHFRDDYASSALHEVAHWCIAGPARRQQLDYGYWYNPDGRSGEAQAKFLQAEARPQALEWFFACAAGVTFRLSLDNLDAPNDPEMTRTFAAAVLEEARSFSQGGLPLRAQCFFEALRALSGACPKAESLRLTEADLR</sequence>
<name>A4A3J1_9GAMM</name>
<dbReference type="RefSeq" id="WP_008295708.1">
    <property type="nucleotide sequence ID" value="NZ_CM002299.1"/>
</dbReference>
<evidence type="ECO:0000313" key="2">
    <source>
        <dbReference type="Proteomes" id="UP000019205"/>
    </source>
</evidence>
<dbReference type="OrthoDB" id="5298591at2"/>
<organism evidence="1 2">
    <name type="scientific">Congregibacter litoralis KT71</name>
    <dbReference type="NCBI Taxonomy" id="314285"/>
    <lineage>
        <taxon>Bacteria</taxon>
        <taxon>Pseudomonadati</taxon>
        <taxon>Pseudomonadota</taxon>
        <taxon>Gammaproteobacteria</taxon>
        <taxon>Cellvibrionales</taxon>
        <taxon>Halieaceae</taxon>
        <taxon>Congregibacter</taxon>
    </lineage>
</organism>
<proteinExistence type="predicted"/>
<dbReference type="Proteomes" id="UP000019205">
    <property type="component" value="Chromosome"/>
</dbReference>
<keyword evidence="2" id="KW-1185">Reference proteome</keyword>
<dbReference type="eggNOG" id="COG3101">
    <property type="taxonomic scope" value="Bacteria"/>
</dbReference>
<dbReference type="HOGENOM" id="CLU_097152_0_0_6"/>
<comment type="caution">
    <text evidence="1">The sequence shown here is derived from an EMBL/GenBank/DDBJ whole genome shotgun (WGS) entry which is preliminary data.</text>
</comment>
<protein>
    <recommendedName>
        <fullName evidence="3">Elongation factor P hydroxylase</fullName>
    </recommendedName>
</protein>
<dbReference type="InterPro" id="IPR007411">
    <property type="entry name" value="EpmC"/>
</dbReference>
<reference evidence="1 2" key="2">
    <citation type="journal article" date="2009" name="PLoS ONE">
        <title>The photosynthetic apparatus and its regulation in the aerobic gammaproteobacterium Congregibacter litoralis gen. nov., sp. nov.</title>
        <authorList>
            <person name="Spring S."/>
            <person name="Lunsdorf H."/>
            <person name="Fuchs B.M."/>
            <person name="Tindall B.J."/>
        </authorList>
    </citation>
    <scope>NUCLEOTIDE SEQUENCE [LARGE SCALE GENOMIC DNA]</scope>
    <source>
        <strain evidence="1">KT71</strain>
    </source>
</reference>
<reference evidence="1 2" key="1">
    <citation type="journal article" date="2007" name="Proc. Natl. Acad. Sci. U.S.A.">
        <title>Characterization of a marine gammaproteobacterium capable of aerobic anoxygenic photosynthesis.</title>
        <authorList>
            <person name="Fuchs B.M."/>
            <person name="Spring S."/>
            <person name="Teeling H."/>
            <person name="Quast C."/>
            <person name="Wulf J."/>
            <person name="Schattenhofer M."/>
            <person name="Yan S."/>
            <person name="Ferriera S."/>
            <person name="Johnson J."/>
            <person name="Glockner F.O."/>
            <person name="Amann R."/>
        </authorList>
    </citation>
    <scope>NUCLEOTIDE SEQUENCE [LARGE SCALE GENOMIC DNA]</scope>
    <source>
        <strain evidence="1">KT71</strain>
    </source>
</reference>
<accession>A4A3J1</accession>